<comment type="catalytic activity">
    <reaction evidence="7 8">
        <text>O-phospho-L-threonyl-[protein] + H2O = L-threonyl-[protein] + phosphate</text>
        <dbReference type="Rhea" id="RHEA:47004"/>
        <dbReference type="Rhea" id="RHEA-COMP:11060"/>
        <dbReference type="Rhea" id="RHEA-COMP:11605"/>
        <dbReference type="ChEBI" id="CHEBI:15377"/>
        <dbReference type="ChEBI" id="CHEBI:30013"/>
        <dbReference type="ChEBI" id="CHEBI:43474"/>
        <dbReference type="ChEBI" id="CHEBI:61977"/>
        <dbReference type="EC" id="3.1.3.16"/>
    </reaction>
</comment>
<dbReference type="InterPro" id="IPR004843">
    <property type="entry name" value="Calcineurin-like_PHP"/>
</dbReference>
<organism evidence="10 11">
    <name type="scientific">Tritrichomonas foetus</name>
    <dbReference type="NCBI Taxonomy" id="1144522"/>
    <lineage>
        <taxon>Eukaryota</taxon>
        <taxon>Metamonada</taxon>
        <taxon>Parabasalia</taxon>
        <taxon>Tritrichomonadida</taxon>
        <taxon>Tritrichomonadidae</taxon>
        <taxon>Tritrichomonas</taxon>
    </lineage>
</organism>
<dbReference type="EC" id="3.1.3.16" evidence="8"/>
<evidence type="ECO:0000313" key="10">
    <source>
        <dbReference type="EMBL" id="OHT05099.1"/>
    </source>
</evidence>
<keyword evidence="4" id="KW-0904">Protein phosphatase</keyword>
<reference evidence="10" key="1">
    <citation type="submission" date="2016-10" db="EMBL/GenBank/DDBJ databases">
        <authorList>
            <person name="Benchimol M."/>
            <person name="Almeida L.G."/>
            <person name="Vasconcelos A.T."/>
            <person name="Perreira-Neves A."/>
            <person name="Rosa I.A."/>
            <person name="Tasca T."/>
            <person name="Bogo M.R."/>
            <person name="de Souza W."/>
        </authorList>
    </citation>
    <scope>NUCLEOTIDE SEQUENCE [LARGE SCALE GENOMIC DNA]</scope>
    <source>
        <strain evidence="10">K</strain>
    </source>
</reference>
<evidence type="ECO:0000256" key="1">
    <source>
        <dbReference type="ARBA" id="ARBA00001936"/>
    </source>
</evidence>
<evidence type="ECO:0000256" key="6">
    <source>
        <dbReference type="ARBA" id="ARBA00047761"/>
    </source>
</evidence>
<evidence type="ECO:0000256" key="7">
    <source>
        <dbReference type="ARBA" id="ARBA00048336"/>
    </source>
</evidence>
<dbReference type="GO" id="GO:0046872">
    <property type="term" value="F:metal ion binding"/>
    <property type="evidence" value="ECO:0007669"/>
    <property type="project" value="UniProtKB-KW"/>
</dbReference>
<dbReference type="Pfam" id="PF00149">
    <property type="entry name" value="Metallophos"/>
    <property type="match status" value="1"/>
</dbReference>
<dbReference type="GO" id="GO:0005737">
    <property type="term" value="C:cytoplasm"/>
    <property type="evidence" value="ECO:0007669"/>
    <property type="project" value="TreeGrafter"/>
</dbReference>
<evidence type="ECO:0000256" key="3">
    <source>
        <dbReference type="ARBA" id="ARBA00022801"/>
    </source>
</evidence>
<dbReference type="InterPro" id="IPR006186">
    <property type="entry name" value="Ser/Thr-sp_prot-phosphatase"/>
</dbReference>
<gene>
    <name evidence="10" type="ORF">TRFO_06114</name>
</gene>
<dbReference type="RefSeq" id="XP_068358235.1">
    <property type="nucleotide sequence ID" value="XM_068492900.1"/>
</dbReference>
<evidence type="ECO:0000259" key="9">
    <source>
        <dbReference type="PROSITE" id="PS00125"/>
    </source>
</evidence>
<comment type="catalytic activity">
    <reaction evidence="6">
        <text>O-phospho-L-seryl-[protein] + H2O = L-seryl-[protein] + phosphate</text>
        <dbReference type="Rhea" id="RHEA:20629"/>
        <dbReference type="Rhea" id="RHEA-COMP:9863"/>
        <dbReference type="Rhea" id="RHEA-COMP:11604"/>
        <dbReference type="ChEBI" id="CHEBI:15377"/>
        <dbReference type="ChEBI" id="CHEBI:29999"/>
        <dbReference type="ChEBI" id="CHEBI:43474"/>
        <dbReference type="ChEBI" id="CHEBI:83421"/>
        <dbReference type="EC" id="3.1.3.16"/>
    </reaction>
</comment>
<dbReference type="AlphaFoldDB" id="A0A1J4K1I5"/>
<dbReference type="InterPro" id="IPR050341">
    <property type="entry name" value="PP1_catalytic_subunit"/>
</dbReference>
<keyword evidence="3 8" id="KW-0378">Hydrolase</keyword>
<proteinExistence type="inferred from homology"/>
<dbReference type="SUPFAM" id="SSF56300">
    <property type="entry name" value="Metallo-dependent phosphatases"/>
    <property type="match status" value="1"/>
</dbReference>
<protein>
    <recommendedName>
        <fullName evidence="8">Serine/threonine-protein phosphatase</fullName>
        <ecNumber evidence="8">3.1.3.16</ecNumber>
    </recommendedName>
</protein>
<evidence type="ECO:0000256" key="8">
    <source>
        <dbReference type="RuleBase" id="RU004273"/>
    </source>
</evidence>
<name>A0A1J4K1I5_9EUKA</name>
<dbReference type="SMART" id="SM00156">
    <property type="entry name" value="PP2Ac"/>
    <property type="match status" value="1"/>
</dbReference>
<dbReference type="PANTHER" id="PTHR11668">
    <property type="entry name" value="SERINE/THREONINE PROTEIN PHOSPHATASE"/>
    <property type="match status" value="1"/>
</dbReference>
<dbReference type="EMBL" id="MLAK01000771">
    <property type="protein sequence ID" value="OHT05099.1"/>
    <property type="molecule type" value="Genomic_DNA"/>
</dbReference>
<evidence type="ECO:0000256" key="5">
    <source>
        <dbReference type="ARBA" id="ARBA00023211"/>
    </source>
</evidence>
<sequence length="393" mass="44430">MQEKSFYKNILDDFLQYTKYDIDLLACGKEKMTLNLLEERDLLMILSDVLKIFKNETVQLNIQSPCIVIGDLHGHLLDLIRVLKYNGLPTNDGAQPQKKFVFLGDIVDRGEFSLETCLIVFLLKILYPTQVFIIRGNHEFRSMCCQFGFHQELYRLYSRVVYEEFLNVFSFMPISIVIDSTILCVHGGIGPGMNSISQLSSIQRPITEFDSSAIASAVLWSDPSDSVHSFKDSPRGTGFLFGKEVTSSFLRNVKKTVIIRGHECSQSGVETRFNGSVITVFTASNYCGVANNKAGVLIIQPGSKFETKRYNPLQYLKRKDVNFKQFDSPIPKLTQSISLAKYTCTQISLAKGKNAKLAENCKLTPDTQMLKMNIVKALKFRRASYQAPSIEKQ</sequence>
<dbReference type="PANTHER" id="PTHR11668:SF300">
    <property type="entry name" value="SERINE_THREONINE-PROTEIN PHOSPHATASE"/>
    <property type="match status" value="1"/>
</dbReference>
<comment type="cofactor">
    <cofactor evidence="1">
        <name>Mn(2+)</name>
        <dbReference type="ChEBI" id="CHEBI:29035"/>
    </cofactor>
</comment>
<dbReference type="Proteomes" id="UP000179807">
    <property type="component" value="Unassembled WGS sequence"/>
</dbReference>
<evidence type="ECO:0000256" key="4">
    <source>
        <dbReference type="ARBA" id="ARBA00022912"/>
    </source>
</evidence>
<dbReference type="GeneID" id="94827604"/>
<dbReference type="PRINTS" id="PR00114">
    <property type="entry name" value="STPHPHTASE"/>
</dbReference>
<keyword evidence="5" id="KW-0464">Manganese</keyword>
<comment type="similarity">
    <text evidence="8">Belongs to the PPP phosphatase family.</text>
</comment>
<comment type="caution">
    <text evidence="10">The sequence shown here is derived from an EMBL/GenBank/DDBJ whole genome shotgun (WGS) entry which is preliminary data.</text>
</comment>
<evidence type="ECO:0000313" key="11">
    <source>
        <dbReference type="Proteomes" id="UP000179807"/>
    </source>
</evidence>
<dbReference type="GO" id="GO:0005634">
    <property type="term" value="C:nucleus"/>
    <property type="evidence" value="ECO:0007669"/>
    <property type="project" value="TreeGrafter"/>
</dbReference>
<dbReference type="CDD" id="cd00144">
    <property type="entry name" value="MPP_PPP_family"/>
    <property type="match status" value="1"/>
</dbReference>
<dbReference type="PROSITE" id="PS00125">
    <property type="entry name" value="SER_THR_PHOSPHATASE"/>
    <property type="match status" value="1"/>
</dbReference>
<evidence type="ECO:0000256" key="2">
    <source>
        <dbReference type="ARBA" id="ARBA00022723"/>
    </source>
</evidence>
<dbReference type="Gene3D" id="3.60.21.10">
    <property type="match status" value="1"/>
</dbReference>
<dbReference type="InterPro" id="IPR029052">
    <property type="entry name" value="Metallo-depent_PP-like"/>
</dbReference>
<dbReference type="VEuPathDB" id="TrichDB:TRFO_06114"/>
<feature type="domain" description="Serine/threonine specific protein phosphatases" evidence="9">
    <location>
        <begin position="134"/>
        <end position="139"/>
    </location>
</feature>
<accession>A0A1J4K1I5</accession>
<dbReference type="GO" id="GO:0004722">
    <property type="term" value="F:protein serine/threonine phosphatase activity"/>
    <property type="evidence" value="ECO:0007669"/>
    <property type="project" value="UniProtKB-EC"/>
</dbReference>
<keyword evidence="2" id="KW-0479">Metal-binding</keyword>
<keyword evidence="11" id="KW-1185">Reference proteome</keyword>